<dbReference type="EMBL" id="CAJZBQ010000021">
    <property type="protein sequence ID" value="CAG9318818.1"/>
    <property type="molecule type" value="Genomic_DNA"/>
</dbReference>
<keyword evidence="3" id="KW-1185">Reference proteome</keyword>
<feature type="domain" description="UBC core" evidence="1">
    <location>
        <begin position="9"/>
        <end position="154"/>
    </location>
</feature>
<dbReference type="SMART" id="SM00212">
    <property type="entry name" value="UBCc"/>
    <property type="match status" value="1"/>
</dbReference>
<evidence type="ECO:0000313" key="2">
    <source>
        <dbReference type="EMBL" id="CAG9318818.1"/>
    </source>
</evidence>
<accession>A0AAU9IYR9</accession>
<name>A0AAU9IYR9_9CILI</name>
<evidence type="ECO:0000259" key="1">
    <source>
        <dbReference type="PROSITE" id="PS50127"/>
    </source>
</evidence>
<dbReference type="PANTHER" id="PTHR24067">
    <property type="entry name" value="UBIQUITIN-CONJUGATING ENZYME E2"/>
    <property type="match status" value="1"/>
</dbReference>
<dbReference type="InterPro" id="IPR050113">
    <property type="entry name" value="Ub_conjugating_enzyme"/>
</dbReference>
<dbReference type="AlphaFoldDB" id="A0AAU9IYR9"/>
<comment type="caution">
    <text evidence="2">The sequence shown here is derived from an EMBL/GenBank/DDBJ whole genome shotgun (WGS) entry which is preliminary data.</text>
</comment>
<dbReference type="PROSITE" id="PS50127">
    <property type="entry name" value="UBC_2"/>
    <property type="match status" value="1"/>
</dbReference>
<sequence length="154" mass="17652">MMSCSQNCFTKTKLKKDLKELENTLPAKYSVWPISSQSIYDCICSLTGPKNTPYENGIFYVRIILPTHNHGSFAHIKFLTKIYHPNINAQSGNISSFNLKKAKNDIMLIIEALYGILKYPNLANSENIEARDCYMNNIEEFNKVTAEWTRLYAS</sequence>
<reference evidence="2" key="1">
    <citation type="submission" date="2021-09" db="EMBL/GenBank/DDBJ databases">
        <authorList>
            <consortium name="AG Swart"/>
            <person name="Singh M."/>
            <person name="Singh A."/>
            <person name="Seah K."/>
            <person name="Emmerich C."/>
        </authorList>
    </citation>
    <scope>NUCLEOTIDE SEQUENCE</scope>
    <source>
        <strain evidence="2">ATCC30299</strain>
    </source>
</reference>
<dbReference type="Pfam" id="PF00179">
    <property type="entry name" value="UQ_con"/>
    <property type="match status" value="1"/>
</dbReference>
<protein>
    <recommendedName>
        <fullName evidence="1">UBC core domain-containing protein</fullName>
    </recommendedName>
</protein>
<dbReference type="InterPro" id="IPR000608">
    <property type="entry name" value="UBC"/>
</dbReference>
<evidence type="ECO:0000313" key="3">
    <source>
        <dbReference type="Proteomes" id="UP001162131"/>
    </source>
</evidence>
<dbReference type="InterPro" id="IPR016135">
    <property type="entry name" value="UBQ-conjugating_enzyme/RWD"/>
</dbReference>
<gene>
    <name evidence="2" type="ORF">BSTOLATCC_MIC22182</name>
</gene>
<dbReference type="Gene3D" id="3.10.110.10">
    <property type="entry name" value="Ubiquitin Conjugating Enzyme"/>
    <property type="match status" value="1"/>
</dbReference>
<dbReference type="Proteomes" id="UP001162131">
    <property type="component" value="Unassembled WGS sequence"/>
</dbReference>
<dbReference type="SUPFAM" id="SSF54495">
    <property type="entry name" value="UBC-like"/>
    <property type="match status" value="1"/>
</dbReference>
<organism evidence="2 3">
    <name type="scientific">Blepharisma stoltei</name>
    <dbReference type="NCBI Taxonomy" id="1481888"/>
    <lineage>
        <taxon>Eukaryota</taxon>
        <taxon>Sar</taxon>
        <taxon>Alveolata</taxon>
        <taxon>Ciliophora</taxon>
        <taxon>Postciliodesmatophora</taxon>
        <taxon>Heterotrichea</taxon>
        <taxon>Heterotrichida</taxon>
        <taxon>Blepharismidae</taxon>
        <taxon>Blepharisma</taxon>
    </lineage>
</organism>
<proteinExistence type="predicted"/>